<reference evidence="6 7" key="2">
    <citation type="journal article" date="2018" name="Elife">
        <title>Firefly genomes illuminate parallel origins of bioluminescence in beetles.</title>
        <authorList>
            <person name="Fallon T.R."/>
            <person name="Lower S.E."/>
            <person name="Chang C.H."/>
            <person name="Bessho-Uehara M."/>
            <person name="Martin G.J."/>
            <person name="Bewick A.J."/>
            <person name="Behringer M."/>
            <person name="Debat H.J."/>
            <person name="Wong I."/>
            <person name="Day J.C."/>
            <person name="Suvorov A."/>
            <person name="Silva C.J."/>
            <person name="Stanger-Hall K.F."/>
            <person name="Hall D.W."/>
            <person name="Schmitz R.J."/>
            <person name="Nelson D.R."/>
            <person name="Lewis S.M."/>
            <person name="Shigenobu S."/>
            <person name="Bybee S.M."/>
            <person name="Larracuente A.M."/>
            <person name="Oba Y."/>
            <person name="Weng J.K."/>
        </authorList>
    </citation>
    <scope>NUCLEOTIDE SEQUENCE [LARGE SCALE GENOMIC DNA]</scope>
    <source>
        <strain evidence="6">1611_PpyrPB1</strain>
        <tissue evidence="6">Whole body</tissue>
    </source>
</reference>
<dbReference type="EMBL" id="VVIM01001249">
    <property type="protein sequence ID" value="KAB0790464.1"/>
    <property type="molecule type" value="Genomic_DNA"/>
</dbReference>
<keyword evidence="7" id="KW-1185">Reference proteome</keyword>
<dbReference type="PROSITE" id="PS50088">
    <property type="entry name" value="ANK_REPEAT"/>
    <property type="match status" value="2"/>
</dbReference>
<dbReference type="PROSITE" id="PS50225">
    <property type="entry name" value="SOCS"/>
    <property type="match status" value="1"/>
</dbReference>
<dbReference type="InterPro" id="IPR051631">
    <property type="entry name" value="Ankyrin-KH/SAM_domain"/>
</dbReference>
<organism evidence="5">
    <name type="scientific">Photinus pyralis</name>
    <name type="common">Common eastern firefly</name>
    <name type="synonym">Lampyris pyralis</name>
    <dbReference type="NCBI Taxonomy" id="7054"/>
    <lineage>
        <taxon>Eukaryota</taxon>
        <taxon>Metazoa</taxon>
        <taxon>Ecdysozoa</taxon>
        <taxon>Arthropoda</taxon>
        <taxon>Hexapoda</taxon>
        <taxon>Insecta</taxon>
        <taxon>Pterygota</taxon>
        <taxon>Neoptera</taxon>
        <taxon>Endopterygota</taxon>
        <taxon>Coleoptera</taxon>
        <taxon>Polyphaga</taxon>
        <taxon>Elateriformia</taxon>
        <taxon>Elateroidea</taxon>
        <taxon>Lampyridae</taxon>
        <taxon>Lampyrinae</taxon>
        <taxon>Photinus</taxon>
    </lineage>
</organism>
<dbReference type="EMBL" id="GEZM01080237">
    <property type="protein sequence ID" value="JAV62282.1"/>
    <property type="molecule type" value="Transcribed_RNA"/>
</dbReference>
<dbReference type="EMBL" id="GEZM01080238">
    <property type="protein sequence ID" value="JAV62281.1"/>
    <property type="molecule type" value="Transcribed_RNA"/>
</dbReference>
<dbReference type="SMART" id="SM00969">
    <property type="entry name" value="SOCS_box"/>
    <property type="match status" value="1"/>
</dbReference>
<dbReference type="InParanoid" id="A0A1Y1KQ32"/>
<dbReference type="GO" id="GO:0045087">
    <property type="term" value="P:innate immune response"/>
    <property type="evidence" value="ECO:0007669"/>
    <property type="project" value="TreeGrafter"/>
</dbReference>
<feature type="domain" description="SOCS box" evidence="4">
    <location>
        <begin position="384"/>
        <end position="444"/>
    </location>
</feature>
<dbReference type="SUPFAM" id="SSF48403">
    <property type="entry name" value="Ankyrin repeat"/>
    <property type="match status" value="1"/>
</dbReference>
<keyword evidence="2 3" id="KW-0040">ANK repeat</keyword>
<evidence type="ECO:0000259" key="4">
    <source>
        <dbReference type="PROSITE" id="PS50225"/>
    </source>
</evidence>
<dbReference type="InterPro" id="IPR002110">
    <property type="entry name" value="Ankyrin_rpt"/>
</dbReference>
<dbReference type="Proteomes" id="UP000327044">
    <property type="component" value="Unassembled WGS sequence"/>
</dbReference>
<dbReference type="SMART" id="SM00248">
    <property type="entry name" value="ANK"/>
    <property type="match status" value="4"/>
</dbReference>
<feature type="repeat" description="ANK" evidence="3">
    <location>
        <begin position="43"/>
        <end position="75"/>
    </location>
</feature>
<dbReference type="CDD" id="cd03716">
    <property type="entry name" value="SOCS_ASB_like"/>
    <property type="match status" value="1"/>
</dbReference>
<gene>
    <name evidence="6" type="ORF">PPYR_15153</name>
</gene>
<dbReference type="GO" id="GO:0005737">
    <property type="term" value="C:cytoplasm"/>
    <property type="evidence" value="ECO:0007669"/>
    <property type="project" value="TreeGrafter"/>
</dbReference>
<evidence type="ECO:0000313" key="5">
    <source>
        <dbReference type="EMBL" id="JAV62280.1"/>
    </source>
</evidence>
<evidence type="ECO:0000256" key="2">
    <source>
        <dbReference type="ARBA" id="ARBA00023043"/>
    </source>
</evidence>
<name>A0A1Y1KQ32_PHOPY</name>
<dbReference type="AlphaFoldDB" id="A0A1Y1KQ32"/>
<proteinExistence type="predicted"/>
<reference evidence="6" key="3">
    <citation type="submission" date="2019-08" db="EMBL/GenBank/DDBJ databases">
        <authorList>
            <consortium name="Photinus pyralis genome working group"/>
            <person name="Fallon T.R."/>
            <person name="Sander Lower S.E."/>
            <person name="Weng J.-K."/>
        </authorList>
    </citation>
    <scope>NUCLEOTIDE SEQUENCE</scope>
    <source>
        <strain evidence="6">1611_PpyrPB1</strain>
        <tissue evidence="6">Whole body</tissue>
    </source>
</reference>
<dbReference type="InterPro" id="IPR036770">
    <property type="entry name" value="Ankyrin_rpt-contain_sf"/>
</dbReference>
<evidence type="ECO:0000256" key="1">
    <source>
        <dbReference type="ARBA" id="ARBA00022737"/>
    </source>
</evidence>
<evidence type="ECO:0000313" key="6">
    <source>
        <dbReference type="EMBL" id="KAB0790464.1"/>
    </source>
</evidence>
<reference evidence="5" key="1">
    <citation type="journal article" date="2016" name="Sci. Rep.">
        <title>Molecular characterization of firefly nuptial gifts: a multi-omics approach sheds light on postcopulatory sexual selection.</title>
        <authorList>
            <person name="Al-Wathiqui N."/>
            <person name="Fallon T.R."/>
            <person name="South A."/>
            <person name="Weng J.K."/>
            <person name="Lewis S.M."/>
        </authorList>
    </citation>
    <scope>NUCLEOTIDE SEQUENCE</scope>
</reference>
<evidence type="ECO:0000256" key="3">
    <source>
        <dbReference type="PROSITE-ProRule" id="PRU00023"/>
    </source>
</evidence>
<dbReference type="Gene3D" id="1.10.750.20">
    <property type="entry name" value="SOCS box"/>
    <property type="match status" value="1"/>
</dbReference>
<protein>
    <recommendedName>
        <fullName evidence="4">SOCS box domain-containing protein</fullName>
    </recommendedName>
</protein>
<dbReference type="Pfam" id="PF12796">
    <property type="entry name" value="Ank_2"/>
    <property type="match status" value="1"/>
</dbReference>
<feature type="repeat" description="ANK" evidence="3">
    <location>
        <begin position="77"/>
        <end position="109"/>
    </location>
</feature>
<keyword evidence="1" id="KW-0677">Repeat</keyword>
<dbReference type="PROSITE" id="PS50297">
    <property type="entry name" value="ANK_REP_REGION"/>
    <property type="match status" value="2"/>
</dbReference>
<dbReference type="InterPro" id="IPR001496">
    <property type="entry name" value="SOCS_box"/>
</dbReference>
<dbReference type="OrthoDB" id="6752548at2759"/>
<dbReference type="PANTHER" id="PTHR23206">
    <property type="entry name" value="MASK PROTEIN"/>
    <property type="match status" value="1"/>
</dbReference>
<accession>A0A1Y1KQ32</accession>
<dbReference type="Gene3D" id="1.25.40.20">
    <property type="entry name" value="Ankyrin repeat-containing domain"/>
    <property type="match status" value="1"/>
</dbReference>
<evidence type="ECO:0000313" key="7">
    <source>
        <dbReference type="Proteomes" id="UP000327044"/>
    </source>
</evidence>
<sequence>MELTNHCPIHDLIMRTEYTNETVTEEVVLLIQSGCDINTTDTFGMTPLHFAIARSLTCLAEQLIIRGANIDAQDKIFEGTPLHHAVKFKNHELVCMLLCYGADVNVVNRDSMTPLMYAITIGDETMASTLMDFYVHFSEVDKDGSDALLLATEKKSPIAVTLIEAGAALDSFADCDFNPFVFSLMYTDSNVFKLMWSRNYRHLLYLRSPFLLTYVKFCCFSTMEWLECLHIILSSRNAIDLMEDIDYSQLCRCLYAAFKKRAIPFEDRIIIFSLCLTLGMTLEFEDLMAIYNCFGFGDELEIAIHCGSTFTFHDVQLTCNVLLMLHILGKEPVASNTARLTLEGFVNELQLIHRDETVDHNVILNALTYFTLNDEMKSVLHELILKLGLNKFEFTIAKALDFPSLQELCRSNIRNLLRDANGVPYKFHNKIKSLMLPTALKDVLLFKRPIYNLY</sequence>
<dbReference type="EMBL" id="GEZM01080239">
    <property type="protein sequence ID" value="JAV62280.1"/>
    <property type="molecule type" value="Transcribed_RNA"/>
</dbReference>
<dbReference type="PANTHER" id="PTHR23206:SF8">
    <property type="entry name" value="ANKYRIN REPEAT AND KH DOMAIN-CONTAINING 1"/>
    <property type="match status" value="1"/>
</dbReference>
<dbReference type="Pfam" id="PF07525">
    <property type="entry name" value="SOCS_box"/>
    <property type="match status" value="1"/>
</dbReference>